<accession>A0A4P9Z2P3</accession>
<dbReference type="AlphaFoldDB" id="A0A4P9Z2P3"/>
<feature type="transmembrane region" description="Helical" evidence="2">
    <location>
        <begin position="265"/>
        <end position="288"/>
    </location>
</feature>
<keyword evidence="2" id="KW-0812">Transmembrane</keyword>
<feature type="transmembrane region" description="Helical" evidence="2">
    <location>
        <begin position="206"/>
        <end position="224"/>
    </location>
</feature>
<protein>
    <submittedName>
        <fullName evidence="3">Uncharacterized protein</fullName>
    </submittedName>
</protein>
<feature type="transmembrane region" description="Helical" evidence="2">
    <location>
        <begin position="113"/>
        <end position="136"/>
    </location>
</feature>
<dbReference type="EMBL" id="KZ989331">
    <property type="protein sequence ID" value="RKP26803.1"/>
    <property type="molecule type" value="Genomic_DNA"/>
</dbReference>
<name>A0A4P9Z2P3_9FUNG</name>
<keyword evidence="4" id="KW-1185">Reference proteome</keyword>
<feature type="transmembrane region" description="Helical" evidence="2">
    <location>
        <begin position="156"/>
        <end position="185"/>
    </location>
</feature>
<organism evidence="3 4">
    <name type="scientific">Syncephalis pseudoplumigaleata</name>
    <dbReference type="NCBI Taxonomy" id="1712513"/>
    <lineage>
        <taxon>Eukaryota</taxon>
        <taxon>Fungi</taxon>
        <taxon>Fungi incertae sedis</taxon>
        <taxon>Zoopagomycota</taxon>
        <taxon>Zoopagomycotina</taxon>
        <taxon>Zoopagomycetes</taxon>
        <taxon>Zoopagales</taxon>
        <taxon>Piptocephalidaceae</taxon>
        <taxon>Syncephalis</taxon>
    </lineage>
</organism>
<feature type="transmembrane region" description="Helical" evidence="2">
    <location>
        <begin position="15"/>
        <end position="33"/>
    </location>
</feature>
<sequence>MATADVTQVELWPEIVLSVLSGLLVAVSLVQFVHYRKRVYIVFFFLCCVNGLASFLRICPDGCSIVRLAIADFVGDLVPPLLLMLIGWLLSLWCTSAAAVLPRSWPQRIHKMFVALWISLFVSTLLCLVGHAQLYLMWSNAIEPRTGRSQEQSFAALRAFASILLPGVIILLVWALALVGINVALCRYCIYATQIYDPKGLVGKQWQLYILLISKICSFSMLWLRIVVVASTLCAIQDAKDYAQVMPLIVLAVTSGSGTDHNLFWINYCARIAVLIGLTGYLVPFGLMRRVDKPIVLRACRNGPRAPKHDANAACAPVQIVINGPDTSKHSGHQKESTAATSDDAFSCTLNKVAPVDTTLHTIIEYTDDEKGDENGEEEEECSHIEAVLEMANVAEPRARKKEAEKQQEPEADVSVIVVHRLEGIVPKGYASYSSAGNAGTDEDADGSGSYELSSSFSQALVEGRSRNTVLQVARHN</sequence>
<keyword evidence="2" id="KW-0472">Membrane</keyword>
<dbReference type="Proteomes" id="UP000278143">
    <property type="component" value="Unassembled WGS sequence"/>
</dbReference>
<feature type="transmembrane region" description="Helical" evidence="2">
    <location>
        <begin position="40"/>
        <end position="58"/>
    </location>
</feature>
<feature type="transmembrane region" description="Helical" evidence="2">
    <location>
        <begin position="78"/>
        <end position="101"/>
    </location>
</feature>
<evidence type="ECO:0000256" key="1">
    <source>
        <dbReference type="SAM" id="MobiDB-lite"/>
    </source>
</evidence>
<evidence type="ECO:0000256" key="2">
    <source>
        <dbReference type="SAM" id="Phobius"/>
    </source>
</evidence>
<reference evidence="4" key="1">
    <citation type="journal article" date="2018" name="Nat. Microbiol.">
        <title>Leveraging single-cell genomics to expand the fungal tree of life.</title>
        <authorList>
            <person name="Ahrendt S.R."/>
            <person name="Quandt C.A."/>
            <person name="Ciobanu D."/>
            <person name="Clum A."/>
            <person name="Salamov A."/>
            <person name="Andreopoulos B."/>
            <person name="Cheng J.F."/>
            <person name="Woyke T."/>
            <person name="Pelin A."/>
            <person name="Henrissat B."/>
            <person name="Reynolds N.K."/>
            <person name="Benny G.L."/>
            <person name="Smith M.E."/>
            <person name="James T.Y."/>
            <person name="Grigoriev I.V."/>
        </authorList>
    </citation>
    <scope>NUCLEOTIDE SEQUENCE [LARGE SCALE GENOMIC DNA]</scope>
    <source>
        <strain evidence="4">Benny S71-1</strain>
    </source>
</reference>
<feature type="region of interest" description="Disordered" evidence="1">
    <location>
        <begin position="430"/>
        <end position="453"/>
    </location>
</feature>
<evidence type="ECO:0000313" key="3">
    <source>
        <dbReference type="EMBL" id="RKP26803.1"/>
    </source>
</evidence>
<keyword evidence="2" id="KW-1133">Transmembrane helix</keyword>
<evidence type="ECO:0000313" key="4">
    <source>
        <dbReference type="Proteomes" id="UP000278143"/>
    </source>
</evidence>
<dbReference type="OrthoDB" id="10530775at2759"/>
<proteinExistence type="predicted"/>
<gene>
    <name evidence="3" type="ORF">SYNPS1DRAFT_27522</name>
</gene>